<reference evidence="2" key="1">
    <citation type="submission" date="2022-11" db="UniProtKB">
        <authorList>
            <consortium name="WormBaseParasite"/>
        </authorList>
    </citation>
    <scope>IDENTIFICATION</scope>
</reference>
<dbReference type="Proteomes" id="UP000887565">
    <property type="component" value="Unplaced"/>
</dbReference>
<name>A0A915L6A4_ROMCU</name>
<evidence type="ECO:0000313" key="1">
    <source>
        <dbReference type="Proteomes" id="UP000887565"/>
    </source>
</evidence>
<evidence type="ECO:0000313" key="2">
    <source>
        <dbReference type="WBParaSite" id="nRc.2.0.1.t46625-RA"/>
    </source>
</evidence>
<accession>A0A915L6A4</accession>
<protein>
    <submittedName>
        <fullName evidence="2">Uncharacterized protein</fullName>
    </submittedName>
</protein>
<organism evidence="1 2">
    <name type="scientific">Romanomermis culicivorax</name>
    <name type="common">Nematode worm</name>
    <dbReference type="NCBI Taxonomy" id="13658"/>
    <lineage>
        <taxon>Eukaryota</taxon>
        <taxon>Metazoa</taxon>
        <taxon>Ecdysozoa</taxon>
        <taxon>Nematoda</taxon>
        <taxon>Enoplea</taxon>
        <taxon>Dorylaimia</taxon>
        <taxon>Mermithida</taxon>
        <taxon>Mermithoidea</taxon>
        <taxon>Mermithidae</taxon>
        <taxon>Romanomermis</taxon>
    </lineage>
</organism>
<keyword evidence="1" id="KW-1185">Reference proteome</keyword>
<dbReference type="WBParaSite" id="nRc.2.0.1.t46625-RA">
    <property type="protein sequence ID" value="nRc.2.0.1.t46625-RA"/>
    <property type="gene ID" value="nRc.2.0.1.g46625"/>
</dbReference>
<sequence>MKKTSYENFLSSGLRSIVASPMVFQGRGNGVIGNNVNDEDKLLAASLAIERSQNEMIHVTERYCERYCRGYQLCMYNAYRPCCDPVLRMCLVSFTESE</sequence>
<dbReference type="AlphaFoldDB" id="A0A915L6A4"/>
<proteinExistence type="predicted"/>